<name>B4Y367_9RHOO</name>
<organism evidence="1">
    <name type="scientific">Thauera sp. B4</name>
    <dbReference type="NCBI Taxonomy" id="503999"/>
    <lineage>
        <taxon>Bacteria</taxon>
        <taxon>Pseudomonadati</taxon>
        <taxon>Pseudomonadota</taxon>
        <taxon>Betaproteobacteria</taxon>
        <taxon>Rhodocyclales</taxon>
        <taxon>Zoogloeaceae</taxon>
        <taxon>Thauera</taxon>
    </lineage>
</organism>
<accession>B4Y367</accession>
<dbReference type="EMBL" id="EU327991">
    <property type="protein sequence ID" value="ACB13043.1"/>
    <property type="molecule type" value="Genomic_DNA"/>
</dbReference>
<protein>
    <submittedName>
        <fullName evidence="1">Uncharacterized protein</fullName>
    </submittedName>
</protein>
<proteinExistence type="predicted"/>
<evidence type="ECO:0000313" key="1">
    <source>
        <dbReference type="EMBL" id="ACB13043.1"/>
    </source>
</evidence>
<dbReference type="AlphaFoldDB" id="B4Y367"/>
<sequence>MAQLRASATLRELSELMTRAMAERSHQVLIKDEGLSEVVSLVFERIRAPEDELPGAVELGRLAAVARNREAVIFDRADDVFSVEPPSIDGLIDGDAKAYAAHLVTHVGASWVAPYAYRESLAIESADGARSTLLSACLEREQSVADWVVALREQVASLGSFPTPDARLRRWRRVLDVMGTIMEHWRGDVGANIGGELADLLSEVLGKSLEVVDDDVLFDVLDQMLRMLARLIEIRFSMALYASTYAVLERGKRHVGAGVWGQFLNRSRQMSRIRVALLESALVLSRQNRTDREIIGALLACYSSRPQVAAAIKRHFVDARDLDPDVRAWWSSAGEATESRREVEHRVGNNEDAQIGALLIEVESNQEAMEKIGRAVVQFLEISEPVLASTTRAAVSGYQNIAQIARRLARMRKLTRTDLKGERLEYNPLEHEMLGGHKSGVRRVRVVRDGIKKEFSGKVKTLVKPWVEADE</sequence>
<reference evidence="1" key="1">
    <citation type="journal article" date="2008" name="J. Bacteriol.">
        <title>The evolution of class 1 integrons and the rise of antibiotic resistance.</title>
        <authorList>
            <person name="Gillings M."/>
            <person name="Boucher Y."/>
            <person name="Labbate M."/>
            <person name="Holmes A."/>
            <person name="Krishnan S."/>
            <person name="Holley M."/>
            <person name="Stokes H.W."/>
        </authorList>
    </citation>
    <scope>NUCLEOTIDE SEQUENCE</scope>
</reference>